<proteinExistence type="predicted"/>
<organism evidence="1">
    <name type="scientific">Borrelia coriaceae ATCC 43381</name>
    <dbReference type="NCBI Taxonomy" id="1408429"/>
    <lineage>
        <taxon>Bacteria</taxon>
        <taxon>Pseudomonadati</taxon>
        <taxon>Spirochaetota</taxon>
        <taxon>Spirochaetia</taxon>
        <taxon>Spirochaetales</taxon>
        <taxon>Borreliaceae</taxon>
        <taxon>Borrelia</taxon>
    </lineage>
</organism>
<keyword evidence="1" id="KW-0614">Plasmid</keyword>
<dbReference type="NCBIfam" id="NF047534">
    <property type="entry name" value="lipo_BTA121_dup"/>
    <property type="match status" value="2"/>
</dbReference>
<dbReference type="RefSeq" id="WP_025408559.1">
    <property type="nucleotide sequence ID" value="NZ_CP005747.1"/>
</dbReference>
<accession>W5T1S2</accession>
<reference evidence="1" key="1">
    <citation type="submission" date="2013-04" db="EMBL/GenBank/DDBJ databases">
        <title>Comparative Genomics of Relapsing Fever Spirochetes.</title>
        <authorList>
            <person name="Schwan T.G."/>
            <person name="Raffel S.J."/>
            <person name="Porcella S.F."/>
            <person name="Martens C.A."/>
            <person name="Bruno D.P."/>
            <person name="Ricklefs S.M."/>
            <person name="Barbian K.B."/>
        </authorList>
    </citation>
    <scope>NUCLEOTIDE SEQUENCE</scope>
    <source>
        <strain evidence="1">Co53</strain>
        <plasmid evidence="1">unnamed</plasmid>
    </source>
</reference>
<protein>
    <recommendedName>
        <fullName evidence="2">Lipoprotein</fullName>
    </recommendedName>
</protein>
<gene>
    <name evidence="1" type="ORF">BCO_0005502</name>
</gene>
<dbReference type="AlphaFoldDB" id="W5T1S2"/>
<dbReference type="HOGENOM" id="CLU_020855_0_0_12"/>
<evidence type="ECO:0008006" key="2">
    <source>
        <dbReference type="Google" id="ProtNLM"/>
    </source>
</evidence>
<evidence type="ECO:0000313" key="1">
    <source>
        <dbReference type="EMBL" id="AHH11221.1"/>
    </source>
</evidence>
<sequence>MVKVRYANSFLVLFLIFILLVISCDVNSQANSKLTNSSFGDSYSFLGTSSLGDSYSSFGSSYSSLGSSSSFRSSSFRNKTLRKKALKNKSLGNSAKSDDLSYKSPSKTDVVKGDVKELGKSNVKSDAEVGSSGENLNIKLDKLILKFGLSDNERAIVAYMQGILTDSSIGRSKDYITYNGNDFYNLLVSLGALKLKKIMEIHLKSIKAQKDVLAVIEGIKEEKLKKDSLIRFNKYKNFYPLHVKKLFSGVTSDEIYDRFMNSPSVARFIELRDEINSVIRGKDLYARLPSDKRSVIEYVHRVVTDSGIGSPESYRTYSDNEFYKLLSNLGKAKLDKVINHVKITLKVQSDALAAINGIKDEKLRKEFLFRLKDKQCSYVLALKSTINKLNFDEIYKSIIGIDHLESFMSIKDAAKAVSEKEAVVNTEVST</sequence>
<geneLocation type="plasmid" evidence="1">
    <name>unnamed</name>
</geneLocation>
<dbReference type="OrthoDB" id="351350at2"/>
<dbReference type="PROSITE" id="PS51257">
    <property type="entry name" value="PROKAR_LIPOPROTEIN"/>
    <property type="match status" value="1"/>
</dbReference>
<dbReference type="EMBL" id="CP005747">
    <property type="protein sequence ID" value="AHH11221.1"/>
    <property type="molecule type" value="Genomic_DNA"/>
</dbReference>
<name>W5T1S2_9SPIR</name>